<organism evidence="2 3">
    <name type="scientific">Pseudoalteromonas gelatinilytica</name>
    <dbReference type="NCBI Taxonomy" id="1703256"/>
    <lineage>
        <taxon>Bacteria</taxon>
        <taxon>Pseudomonadati</taxon>
        <taxon>Pseudomonadota</taxon>
        <taxon>Gammaproteobacteria</taxon>
        <taxon>Alteromonadales</taxon>
        <taxon>Pseudoalteromonadaceae</taxon>
        <taxon>Pseudoalteromonas</taxon>
    </lineage>
</organism>
<gene>
    <name evidence="2" type="ORF">GCM10008027_30420</name>
</gene>
<evidence type="ECO:0008006" key="4">
    <source>
        <dbReference type="Google" id="ProtNLM"/>
    </source>
</evidence>
<comment type="caution">
    <text evidence="2">The sequence shown here is derived from an EMBL/GenBank/DDBJ whole genome shotgun (WGS) entry which is preliminary data.</text>
</comment>
<feature type="compositionally biased region" description="Polar residues" evidence="1">
    <location>
        <begin position="137"/>
        <end position="148"/>
    </location>
</feature>
<evidence type="ECO:0000313" key="3">
    <source>
        <dbReference type="Proteomes" id="UP000638462"/>
    </source>
</evidence>
<reference evidence="3" key="1">
    <citation type="journal article" date="2019" name="Int. J. Syst. Evol. Microbiol.">
        <title>The Global Catalogue of Microorganisms (GCM) 10K type strain sequencing project: providing services to taxonomists for standard genome sequencing and annotation.</title>
        <authorList>
            <consortium name="The Broad Institute Genomics Platform"/>
            <consortium name="The Broad Institute Genome Sequencing Center for Infectious Disease"/>
            <person name="Wu L."/>
            <person name="Ma J."/>
        </authorList>
    </citation>
    <scope>NUCLEOTIDE SEQUENCE [LARGE SCALE GENOMIC DNA]</scope>
    <source>
        <strain evidence="3">CGMCC 1.15394</strain>
    </source>
</reference>
<name>A0ABQ1TUG0_9GAMM</name>
<proteinExistence type="predicted"/>
<evidence type="ECO:0000256" key="1">
    <source>
        <dbReference type="SAM" id="MobiDB-lite"/>
    </source>
</evidence>
<accession>A0ABQ1TUG0</accession>
<evidence type="ECO:0000313" key="2">
    <source>
        <dbReference type="EMBL" id="GGF03374.1"/>
    </source>
</evidence>
<dbReference type="Proteomes" id="UP000638462">
    <property type="component" value="Unassembled WGS sequence"/>
</dbReference>
<sequence length="148" mass="17788">MFRYISTQDLLALVDSIRSIILKNDHKINHLMLNKENPDFEGLWSIIEPDVYANKQLNYRGVKVLFYKMMVFLLEDIQEGTFDYSDYDEQSCNENPERFDDLFDTELENEFDDDFKEKIEREFEPEINNERTRNSIKETISQIKKTHS</sequence>
<protein>
    <recommendedName>
        <fullName evidence="4">DUF4194 domain-containing protein</fullName>
    </recommendedName>
</protein>
<dbReference type="EMBL" id="BMIT01000012">
    <property type="protein sequence ID" value="GGF03374.1"/>
    <property type="molecule type" value="Genomic_DNA"/>
</dbReference>
<dbReference type="RefSeq" id="WP_188730088.1">
    <property type="nucleotide sequence ID" value="NZ_BMIT01000012.1"/>
</dbReference>
<feature type="region of interest" description="Disordered" evidence="1">
    <location>
        <begin position="128"/>
        <end position="148"/>
    </location>
</feature>
<keyword evidence="3" id="KW-1185">Reference proteome</keyword>